<dbReference type="Bgee" id="ENSMUSG00000029451">
    <property type="expression patterns" value="Expressed in primary oocyte and 7 other cell types or tissues"/>
</dbReference>
<dbReference type="GeneID" id="194225"/>
<dbReference type="OrthoDB" id="9629918at2759"/>
<dbReference type="VEuPathDB" id="HostDB:ENSMUSG00000029451"/>
<dbReference type="KEGG" id="mmu:194225"/>
<evidence type="ECO:0000313" key="5">
    <source>
        <dbReference type="Ensembl" id="ENSMUSP00000092099.2"/>
    </source>
</evidence>
<reference evidence="5" key="3">
    <citation type="journal article" date="2011" name="PLoS Biol.">
        <title>Modernizing reference genome assemblies.</title>
        <authorList>
            <person name="Church D.M."/>
            <person name="Schneider V.A."/>
            <person name="Graves T."/>
            <person name="Auger K."/>
            <person name="Cunningham F."/>
            <person name="Bouk N."/>
            <person name="Chen H.C."/>
            <person name="Agarwala R."/>
            <person name="McLaren W.M."/>
            <person name="Ritchie G.R."/>
            <person name="Albracht D."/>
            <person name="Kremitzki M."/>
            <person name="Rock S."/>
            <person name="Kotkiewicz H."/>
            <person name="Kremitzki C."/>
            <person name="Wollam A."/>
            <person name="Trani L."/>
            <person name="Fulton L."/>
            <person name="Fulton R."/>
            <person name="Matthews L."/>
            <person name="Whitehead S."/>
            <person name="Chow W."/>
            <person name="Torrance J."/>
            <person name="Dunn M."/>
            <person name="Harden G."/>
            <person name="Threadgold G."/>
            <person name="Wood J."/>
            <person name="Collins J."/>
            <person name="Heath P."/>
            <person name="Griffiths G."/>
            <person name="Pelan S."/>
            <person name="Grafham D."/>
            <person name="Eichler E.E."/>
            <person name="Weinstock G."/>
            <person name="Mardis E.R."/>
            <person name="Wilson R.K."/>
            <person name="Howe K."/>
            <person name="Flicek P."/>
            <person name="Hubbard T."/>
        </authorList>
    </citation>
    <scope>NUCLEOTIDE SEQUENCE [LARGE SCALE GENOMIC DNA]</scope>
    <source>
        <strain evidence="5">C57BL/6J</strain>
    </source>
</reference>
<dbReference type="GO" id="GO:0031462">
    <property type="term" value="C:Cul2-RING ubiquitin ligase complex"/>
    <property type="evidence" value="ECO:0000318"/>
    <property type="project" value="GO_Central"/>
</dbReference>
<keyword evidence="7" id="KW-1185">Reference proteome</keyword>
<dbReference type="ExpressionAtlas" id="Q4VAD2">
    <property type="expression patterns" value="baseline and differential"/>
</dbReference>
<protein>
    <submittedName>
        <fullName evidence="5">PRAME like 27</fullName>
    </submittedName>
    <submittedName>
        <fullName evidence="4">Predicted gene, OTTMUSG00000010433</fullName>
    </submittedName>
</protein>
<evidence type="ECO:0000313" key="4">
    <source>
        <dbReference type="EMBL" id="AAH96438.1"/>
    </source>
</evidence>
<dbReference type="RefSeq" id="NP_808239.2">
    <property type="nucleotide sequence ID" value="NM_177571.3"/>
</dbReference>
<dbReference type="CTD" id="194225"/>
<dbReference type="EMBL" id="BC096438">
    <property type="protein sequence ID" value="AAH96438.1"/>
    <property type="molecule type" value="mRNA"/>
</dbReference>
<reference evidence="5 7" key="2">
    <citation type="journal article" date="2009" name="PLoS Biol.">
        <title>Lineage-specific biology revealed by a finished genome assembly of the mouse.</title>
        <authorList>
            <consortium name="Mouse Genome Sequencing Consortium"/>
            <person name="Church D.M."/>
            <person name="Goodstadt L."/>
            <person name="Hillier L.W."/>
            <person name="Zody M.C."/>
            <person name="Goldstein S."/>
            <person name="She X."/>
            <person name="Bult C.J."/>
            <person name="Agarwala R."/>
            <person name="Cherry J.L."/>
            <person name="DiCuccio M."/>
            <person name="Hlavina W."/>
            <person name="Kapustin Y."/>
            <person name="Meric P."/>
            <person name="Maglott D."/>
            <person name="Birtle Z."/>
            <person name="Marques A.C."/>
            <person name="Graves T."/>
            <person name="Zhou S."/>
            <person name="Teague B."/>
            <person name="Potamousis K."/>
            <person name="Churas C."/>
            <person name="Place M."/>
            <person name="Herschleb J."/>
            <person name="Runnheim R."/>
            <person name="Forrest D."/>
            <person name="Amos-Landgraf J."/>
            <person name="Schwartz D.C."/>
            <person name="Cheng Z."/>
            <person name="Lindblad-Toh K."/>
            <person name="Eichler E.E."/>
            <person name="Ponting C.P."/>
        </authorList>
    </citation>
    <scope>NUCLEOTIDE SEQUENCE [LARGE SCALE GENOMIC DNA]</scope>
    <source>
        <strain evidence="5 7">C57BL/6J</strain>
    </source>
</reference>
<dbReference type="GO" id="GO:0008284">
    <property type="term" value="P:positive regulation of cell population proliferation"/>
    <property type="evidence" value="ECO:0007669"/>
    <property type="project" value="InterPro"/>
</dbReference>
<dbReference type="GO" id="GO:0043161">
    <property type="term" value="P:proteasome-mediated ubiquitin-dependent protein catabolic process"/>
    <property type="evidence" value="ECO:0000318"/>
    <property type="project" value="GO_Central"/>
</dbReference>
<dbReference type="UCSC" id="uc008vqo.1">
    <property type="organism name" value="mouse"/>
</dbReference>
<dbReference type="STRING" id="10090.ENSMUSP00000092099"/>
<dbReference type="GO" id="GO:1990756">
    <property type="term" value="F:ubiquitin-like ligase-substrate adaptor activity"/>
    <property type="evidence" value="ECO:0000318"/>
    <property type="project" value="GO_Central"/>
</dbReference>
<dbReference type="SUPFAM" id="SSF52047">
    <property type="entry name" value="RNI-like"/>
    <property type="match status" value="1"/>
</dbReference>
<dbReference type="Gene3D" id="3.80.10.10">
    <property type="entry name" value="Ribonuclease Inhibitor"/>
    <property type="match status" value="1"/>
</dbReference>
<keyword evidence="3" id="KW-0677">Repeat</keyword>
<dbReference type="GO" id="GO:0043066">
    <property type="term" value="P:negative regulation of apoptotic process"/>
    <property type="evidence" value="ECO:0007669"/>
    <property type="project" value="InterPro"/>
</dbReference>
<reference evidence="4" key="1">
    <citation type="journal article" date="2004" name="Genome Res.">
        <title>The status, quality, and expansion of the NIH full-length cDNA project: the Mammalian Gene Collection (MGC).</title>
        <authorList>
            <consortium name="The MGC Project Team"/>
            <person name="Gerhard D.S."/>
            <person name="Wagner L."/>
            <person name="Feingold E.A."/>
            <person name="Shenmen C.M."/>
            <person name="Grouse L.H."/>
            <person name="Schuler G."/>
            <person name="Klein S.L."/>
            <person name="Old S."/>
            <person name="Rasooly R."/>
            <person name="Good P."/>
            <person name="Guyer M."/>
            <person name="Peck A.M."/>
            <person name="Derge J.G."/>
            <person name="Lipman D."/>
            <person name="Collins F.S."/>
            <person name="Jang W."/>
            <person name="Sherry S."/>
            <person name="Feolo M."/>
            <person name="Misquitta L."/>
            <person name="Lee E."/>
            <person name="Rotmistrovsky K."/>
            <person name="Greenhut S.F."/>
            <person name="Schaefer C.F."/>
            <person name="Buetow K."/>
            <person name="Bonner T.I."/>
            <person name="Haussler D."/>
            <person name="Kent J."/>
            <person name="Kiekhaus M."/>
            <person name="Furey T."/>
            <person name="Brent M."/>
            <person name="Prange C."/>
            <person name="Schreiber K."/>
            <person name="Shapiro N."/>
            <person name="Bhat N.K."/>
            <person name="Hopkins R.F."/>
            <person name="Hsie F."/>
            <person name="Driscoll T."/>
            <person name="Soares M.B."/>
            <person name="Casavant T.L."/>
            <person name="Scheetz T.E."/>
            <person name="Brown-stein M.J."/>
            <person name="Usdin T.B."/>
            <person name="Toshiyuki S."/>
            <person name="Carninci P."/>
            <person name="Piao Y."/>
            <person name="Dudekula D.B."/>
            <person name="Ko M.S."/>
            <person name="Kawakami K."/>
            <person name="Suzuki Y."/>
            <person name="Sugano S."/>
            <person name="Gruber C.E."/>
            <person name="Smith M.R."/>
            <person name="Simmons B."/>
            <person name="Moore T."/>
            <person name="Waterman R."/>
            <person name="Johnson S.L."/>
            <person name="Ruan Y."/>
            <person name="Wei C.L."/>
            <person name="Mathavan S."/>
            <person name="Gunaratne P.H."/>
            <person name="Wu J."/>
            <person name="Garcia A.M."/>
            <person name="Hulyk S.W."/>
            <person name="Fuh E."/>
            <person name="Yuan Y."/>
            <person name="Sneed A."/>
            <person name="Kowis C."/>
            <person name="Hodgson A."/>
            <person name="Muzny D.M."/>
            <person name="McPherson J."/>
            <person name="Gibbs R.A."/>
            <person name="Fahey J."/>
            <person name="Helton E."/>
            <person name="Ketteman M."/>
            <person name="Madan A."/>
            <person name="Rodrigues S."/>
            <person name="Sanchez A."/>
            <person name="Whiting M."/>
            <person name="Madari A."/>
            <person name="Young A.C."/>
            <person name="Wetherby K.D."/>
            <person name="Granite S.J."/>
            <person name="Kwong P.N."/>
            <person name="Brinkley C.P."/>
            <person name="Pearson R.L."/>
            <person name="Bouffard G.G."/>
            <person name="Blakesly R.W."/>
            <person name="Green E.D."/>
            <person name="Dickson M.C."/>
            <person name="Rodriguez A.C."/>
            <person name="Grimwood J."/>
            <person name="Schmutz J."/>
            <person name="Myers R.M."/>
            <person name="Butterfield Y.S."/>
            <person name="Griffith M."/>
            <person name="Griffith O.L."/>
            <person name="Krzywinski M.I."/>
            <person name="Liao N."/>
            <person name="Morin R."/>
            <person name="Morrin R."/>
            <person name="Palmquist D."/>
            <person name="Petrescu A.S."/>
            <person name="Skalska U."/>
            <person name="Smailus D.E."/>
            <person name="Stott J.M."/>
            <person name="Schnerch A."/>
            <person name="Schein J.E."/>
            <person name="Jones S.J."/>
            <person name="Holt R.A."/>
            <person name="Baross A."/>
            <person name="Marra M.A."/>
            <person name="Clifton S."/>
            <person name="Makowski K.A."/>
            <person name="Bosak S."/>
            <person name="Malek J."/>
        </authorList>
    </citation>
    <scope>NUCLEOTIDE SEQUENCE [LARGE SCALE MRNA]</scope>
    <source>
        <strain evidence="4">C57BL/6J</strain>
        <tissue evidence="4">Unfertilized egg</tissue>
    </source>
</reference>
<dbReference type="OMA" id="CHIEYEI"/>
<proteinExistence type="evidence at transcript level"/>
<dbReference type="AlphaFoldDB" id="Q4VAD2"/>
<comment type="similarity">
    <text evidence="1">Belongs to the PRAME family.</text>
</comment>
<evidence type="ECO:0000256" key="2">
    <source>
        <dbReference type="ARBA" id="ARBA00022614"/>
    </source>
</evidence>
<evidence type="ECO:0000313" key="7">
    <source>
        <dbReference type="Proteomes" id="UP000000589"/>
    </source>
</evidence>
<accession>Q4VAD2</accession>
<dbReference type="BioGRID-ORCS" id="194225">
    <property type="hits" value="1 hit in 39 CRISPR screens"/>
</dbReference>
<dbReference type="SMR" id="Q4VAD2"/>
<dbReference type="GO" id="GO:0045892">
    <property type="term" value="P:negative regulation of DNA-templated transcription"/>
    <property type="evidence" value="ECO:0007669"/>
    <property type="project" value="InterPro"/>
</dbReference>
<dbReference type="PIRSF" id="PIRSF038286">
    <property type="entry name" value="PRAME"/>
    <property type="match status" value="1"/>
</dbReference>
<dbReference type="PANTHER" id="PTHR14224:SF22">
    <property type="entry name" value="OOG4 PROTEIN-RELATED"/>
    <property type="match status" value="1"/>
</dbReference>
<gene>
    <name evidence="5 6" type="primary">Pramel27</name>
    <name evidence="6" type="synonym">Gm13103</name>
    <name evidence="4" type="synonym">OTTMUSG00000010433</name>
</gene>
<evidence type="ECO:0000256" key="1">
    <source>
        <dbReference type="ARBA" id="ARBA00009608"/>
    </source>
</evidence>
<sequence>MVICQQCPDQDDSSEEETIDVYSPPTLLKLAIHRLLREEALAISSLKDLPNMLFPVLFEEAFIFGYTKILKAMIPEWPFSYLSIAVLIDNCNLESLKAVLEGLDILLAQKLHSSRCKLKEISWRDKNHGLDGIRPGSHEVEGLSEFMEQKHPNCVEKKKLKVTTELSVMNGRLNESDTYLLEWTQQRKDSIHLFCRKLVIQSLTKATVIENFKIVNADCIPELELCSLCLQDLAFLNPYLRQMDNLLELTLDHITDSLSIGDSEMLEERMITLVSQLPTFPCLQKLCINDVYFIYGNLKEFLGCLKKPLVSFCISNCELSQSDLDYLPYCLNIFELKCLYIINIHLQYLCLEPLGFLLESVRHTLGCLALKSCNMGEPHFKSLLPALSQCSHLTDVNFQENELSLLSLKQLLQHTSKVTQLSYEMYPGPLECYDDRGVILSHRIEQFCPEVLDIPRAKRQPKDINFVTTQCSKCGIYYVYDLETQRCRFLK</sequence>
<dbReference type="GeneTree" id="ENSGT01030000234531"/>
<dbReference type="InterPro" id="IPR032675">
    <property type="entry name" value="LRR_dom_sf"/>
</dbReference>
<dbReference type="Ensembl" id="ENSMUST00000094522.8">
    <property type="protein sequence ID" value="ENSMUSP00000092099.2"/>
    <property type="gene ID" value="ENSMUSG00000029451.15"/>
</dbReference>
<dbReference type="MGI" id="MGI:3650203">
    <property type="gene designation" value="Pramel27"/>
</dbReference>
<dbReference type="InterPro" id="IPR026271">
    <property type="entry name" value="PRAME"/>
</dbReference>
<dbReference type="FunFam" id="3.80.10.10:FF:000475">
    <property type="entry name" value="Predicted gene 10436"/>
    <property type="match status" value="1"/>
</dbReference>
<dbReference type="PaxDb" id="10090-ENSMUSP00000092099"/>
<evidence type="ECO:0000256" key="3">
    <source>
        <dbReference type="ARBA" id="ARBA00022737"/>
    </source>
</evidence>
<keyword evidence="2" id="KW-0433">Leucine-rich repeat</keyword>
<dbReference type="GO" id="GO:0005737">
    <property type="term" value="C:cytoplasm"/>
    <property type="evidence" value="ECO:0000318"/>
    <property type="project" value="GO_Central"/>
</dbReference>
<dbReference type="AGR" id="MGI:3650203"/>
<reference evidence="5" key="4">
    <citation type="submission" date="2025-05" db="UniProtKB">
        <authorList>
            <consortium name="Ensembl"/>
        </authorList>
    </citation>
    <scope>IDENTIFICATION</scope>
    <source>
        <strain evidence="5">C57BL/6J</strain>
    </source>
</reference>
<organism evidence="4">
    <name type="scientific">Mus musculus</name>
    <name type="common">Mouse</name>
    <dbReference type="NCBI Taxonomy" id="10090"/>
    <lineage>
        <taxon>Eukaryota</taxon>
        <taxon>Metazoa</taxon>
        <taxon>Chordata</taxon>
        <taxon>Craniata</taxon>
        <taxon>Vertebrata</taxon>
        <taxon>Euteleostomi</taxon>
        <taxon>Mammalia</taxon>
        <taxon>Eutheria</taxon>
        <taxon>Euarchontoglires</taxon>
        <taxon>Glires</taxon>
        <taxon>Rodentia</taxon>
        <taxon>Myomorpha</taxon>
        <taxon>Muroidea</taxon>
        <taxon>Muridae</taxon>
        <taxon>Murinae</taxon>
        <taxon>Mus</taxon>
        <taxon>Mus</taxon>
    </lineage>
</organism>
<name>Q4VAD2_MOUSE</name>
<dbReference type="HOGENOM" id="CLU_039635_2_1_1"/>
<dbReference type="eggNOG" id="ENOG502QWSJ">
    <property type="taxonomic scope" value="Eukaryota"/>
</dbReference>
<dbReference type="PANTHER" id="PTHR14224">
    <property type="entry name" value="SIMILAR TO PREFERENTIALLY EXPRESSED ANTIGEN IN MELANOMA-LIKE 3"/>
    <property type="match status" value="1"/>
</dbReference>
<dbReference type="GO" id="GO:0045596">
    <property type="term" value="P:negative regulation of cell differentiation"/>
    <property type="evidence" value="ECO:0007669"/>
    <property type="project" value="InterPro"/>
</dbReference>
<dbReference type="InterPro" id="IPR050694">
    <property type="entry name" value="LRRC14/PRAME"/>
</dbReference>
<dbReference type="Proteomes" id="UP000000589">
    <property type="component" value="Chromosome 4"/>
</dbReference>
<evidence type="ECO:0000313" key="6">
    <source>
        <dbReference type="MGI" id="MGI:3650203"/>
    </source>
</evidence>